<gene>
    <name evidence="2" type="ORF">PQQ63_15190</name>
</gene>
<evidence type="ECO:0000313" key="3">
    <source>
        <dbReference type="Proteomes" id="UP001629432"/>
    </source>
</evidence>
<dbReference type="RefSeq" id="WP_408336937.1">
    <property type="nucleotide sequence ID" value="NZ_JAQQCF010000012.1"/>
</dbReference>
<name>A0ABW9DSH1_9BURK</name>
<evidence type="ECO:0008006" key="4">
    <source>
        <dbReference type="Google" id="ProtNLM"/>
    </source>
</evidence>
<sequence>MTLLYFFRRLAGRVGRVCRRVQREPVHRPSERDFELSALILGFTAGAGAMAFAMLVIVTFALRPTC</sequence>
<keyword evidence="1" id="KW-0472">Membrane</keyword>
<evidence type="ECO:0000313" key="2">
    <source>
        <dbReference type="EMBL" id="MFM0638045.1"/>
    </source>
</evidence>
<evidence type="ECO:0000256" key="1">
    <source>
        <dbReference type="SAM" id="Phobius"/>
    </source>
</evidence>
<organism evidence="2 3">
    <name type="scientific">Paraburkholderia metrosideri</name>
    <dbReference type="NCBI Taxonomy" id="580937"/>
    <lineage>
        <taxon>Bacteria</taxon>
        <taxon>Pseudomonadati</taxon>
        <taxon>Pseudomonadota</taxon>
        <taxon>Betaproteobacteria</taxon>
        <taxon>Burkholderiales</taxon>
        <taxon>Burkholderiaceae</taxon>
        <taxon>Paraburkholderia</taxon>
    </lineage>
</organism>
<proteinExistence type="predicted"/>
<keyword evidence="1" id="KW-1133">Transmembrane helix</keyword>
<dbReference type="EMBL" id="JAQQCF010000012">
    <property type="protein sequence ID" value="MFM0638045.1"/>
    <property type="molecule type" value="Genomic_DNA"/>
</dbReference>
<keyword evidence="1" id="KW-0812">Transmembrane</keyword>
<keyword evidence="3" id="KW-1185">Reference proteome</keyword>
<feature type="transmembrane region" description="Helical" evidence="1">
    <location>
        <begin position="38"/>
        <end position="62"/>
    </location>
</feature>
<reference evidence="2 3" key="1">
    <citation type="journal article" date="2024" name="Chem. Sci.">
        <title>Discovery of megapolipeptins by genome mining of a Burkholderiales bacteria collection.</title>
        <authorList>
            <person name="Paulo B.S."/>
            <person name="Recchia M.J.J."/>
            <person name="Lee S."/>
            <person name="Fergusson C.H."/>
            <person name="Romanowski S.B."/>
            <person name="Hernandez A."/>
            <person name="Krull N."/>
            <person name="Liu D.Y."/>
            <person name="Cavanagh H."/>
            <person name="Bos A."/>
            <person name="Gray C.A."/>
            <person name="Murphy B.T."/>
            <person name="Linington R.G."/>
            <person name="Eustaquio A.S."/>
        </authorList>
    </citation>
    <scope>NUCLEOTIDE SEQUENCE [LARGE SCALE GENOMIC DNA]</scope>
    <source>
        <strain evidence="2 3">RL17-338-BIC-A</strain>
    </source>
</reference>
<protein>
    <recommendedName>
        <fullName evidence="4">DUF2970 domain-containing protein</fullName>
    </recommendedName>
</protein>
<comment type="caution">
    <text evidence="2">The sequence shown here is derived from an EMBL/GenBank/DDBJ whole genome shotgun (WGS) entry which is preliminary data.</text>
</comment>
<accession>A0ABW9DSH1</accession>
<dbReference type="Proteomes" id="UP001629432">
    <property type="component" value="Unassembled WGS sequence"/>
</dbReference>